<dbReference type="Proteomes" id="UP000620133">
    <property type="component" value="Chromosome"/>
</dbReference>
<dbReference type="InterPro" id="IPR032466">
    <property type="entry name" value="Metal_Hydrolase"/>
</dbReference>
<dbReference type="AlphaFoldDB" id="A0A7U9TKQ2"/>
<protein>
    <submittedName>
        <fullName evidence="3">Chlorohydrolase</fullName>
    </submittedName>
</protein>
<evidence type="ECO:0000313" key="4">
    <source>
        <dbReference type="Proteomes" id="UP000620133"/>
    </source>
</evidence>
<reference evidence="3" key="1">
    <citation type="submission" date="2021-01" db="EMBL/GenBank/DDBJ databases">
        <title>Draft genome sequence of Acholeplasmataceae bacterium strain Mahy22.</title>
        <authorList>
            <person name="Watanabe M."/>
            <person name="Kojima H."/>
            <person name="Fukui M."/>
        </authorList>
    </citation>
    <scope>NUCLEOTIDE SEQUENCE</scope>
    <source>
        <strain evidence="3">Mahy22</strain>
    </source>
</reference>
<sequence length="435" mass="49586">MIKAIINTKIYDFNQFIDNGYVIFDDKIIEVGLMIEFKDKGYEIIDGYDHLVMPGLVTGHTHIYSTFARGMSVPFHPKNFQDILDQLWWKLDRNLDNQTTYYSGIVSAIDHMKNGVTTLIDHHASGIEILGSLESLKKAVVDQAHLRGVFAFETSDRFPVEKAIKENIDFSKNNHSAFTKGLFGLHASMSLSEETLKRVKKVIGDMPIHIHVAESVLDEQDCRKKYSESILKRLERHGLLNPKSIIAHAIYVDDEELEIIKNHDCVIAVNFSSNMNNSVGVPPLKKFRDYGIPVIVGNDGISSAITTEYLTLYYATHLLDQTPNLFGLNELKQMINDTYDYVNQILDIKSGKIEKGYVSDLLMIPYVAPTPMNKDNAFGHVFFGLFHSFKPKDVYVSGCQVVMNYDVDNILKKQYKEALTYAEKLWKRIDEEVKL</sequence>
<keyword evidence="4" id="KW-1185">Reference proteome</keyword>
<dbReference type="Gene3D" id="3.20.20.140">
    <property type="entry name" value="Metal-dependent hydrolases"/>
    <property type="match status" value="1"/>
</dbReference>
<dbReference type="Gene3D" id="2.30.40.10">
    <property type="entry name" value="Urease, subunit C, domain 1"/>
    <property type="match status" value="1"/>
</dbReference>
<dbReference type="Pfam" id="PF01979">
    <property type="entry name" value="Amidohydro_1"/>
    <property type="match status" value="1"/>
</dbReference>
<dbReference type="RefSeq" id="WP_176239373.1">
    <property type="nucleotide sequence ID" value="NZ_AP024412.1"/>
</dbReference>
<keyword evidence="1" id="KW-0378">Hydrolase</keyword>
<dbReference type="InterPro" id="IPR006680">
    <property type="entry name" value="Amidohydro-rel"/>
</dbReference>
<name>A0A7U9TKQ2_9MOLU</name>
<organism evidence="3 4">
    <name type="scientific">Mariniplasma anaerobium</name>
    <dbReference type="NCBI Taxonomy" id="2735436"/>
    <lineage>
        <taxon>Bacteria</taxon>
        <taxon>Bacillati</taxon>
        <taxon>Mycoplasmatota</taxon>
        <taxon>Mollicutes</taxon>
        <taxon>Acholeplasmatales</taxon>
        <taxon>Acholeplasmataceae</taxon>
        <taxon>Mariniplasma</taxon>
    </lineage>
</organism>
<dbReference type="GO" id="GO:0016810">
    <property type="term" value="F:hydrolase activity, acting on carbon-nitrogen (but not peptide) bonds"/>
    <property type="evidence" value="ECO:0007669"/>
    <property type="project" value="InterPro"/>
</dbReference>
<dbReference type="PANTHER" id="PTHR43794:SF11">
    <property type="entry name" value="AMIDOHYDROLASE-RELATED DOMAIN-CONTAINING PROTEIN"/>
    <property type="match status" value="1"/>
</dbReference>
<dbReference type="PANTHER" id="PTHR43794">
    <property type="entry name" value="AMINOHYDROLASE SSNA-RELATED"/>
    <property type="match status" value="1"/>
</dbReference>
<evidence type="ECO:0000256" key="1">
    <source>
        <dbReference type="ARBA" id="ARBA00022801"/>
    </source>
</evidence>
<feature type="domain" description="Amidohydrolase-related" evidence="2">
    <location>
        <begin position="51"/>
        <end position="398"/>
    </location>
</feature>
<accession>A0A7U9TKQ2</accession>
<gene>
    <name evidence="3" type="ORF">MPAN_016250</name>
</gene>
<dbReference type="EMBL" id="AP024412">
    <property type="protein sequence ID" value="BCR36732.1"/>
    <property type="molecule type" value="Genomic_DNA"/>
</dbReference>
<dbReference type="SUPFAM" id="SSF51338">
    <property type="entry name" value="Composite domain of metallo-dependent hydrolases"/>
    <property type="match status" value="1"/>
</dbReference>
<dbReference type="InterPro" id="IPR011059">
    <property type="entry name" value="Metal-dep_hydrolase_composite"/>
</dbReference>
<dbReference type="KEGG" id="manr:MPAN_016250"/>
<dbReference type="SUPFAM" id="SSF51556">
    <property type="entry name" value="Metallo-dependent hydrolases"/>
    <property type="match status" value="1"/>
</dbReference>
<dbReference type="InterPro" id="IPR050287">
    <property type="entry name" value="MTA/SAH_deaminase"/>
</dbReference>
<proteinExistence type="predicted"/>
<evidence type="ECO:0000313" key="3">
    <source>
        <dbReference type="EMBL" id="BCR36732.1"/>
    </source>
</evidence>
<evidence type="ECO:0000259" key="2">
    <source>
        <dbReference type="Pfam" id="PF01979"/>
    </source>
</evidence>